<protein>
    <recommendedName>
        <fullName evidence="5">Nucleotidyl transferase AbiEii/AbiGii toxin family protein</fullName>
    </recommendedName>
</protein>
<dbReference type="AlphaFoldDB" id="A0A4R0XG72"/>
<feature type="coiled-coil region" evidence="1">
    <location>
        <begin position="170"/>
        <end position="201"/>
    </location>
</feature>
<proteinExistence type="predicted"/>
<dbReference type="EMBL" id="MWML01000010">
    <property type="protein sequence ID" value="TCG09516.1"/>
    <property type="molecule type" value="Genomic_DNA"/>
</dbReference>
<name>A0A4R0XG72_9BURK</name>
<gene>
    <name evidence="3" type="ORF">BZM27_04770</name>
</gene>
<feature type="region of interest" description="Disordered" evidence="2">
    <location>
        <begin position="220"/>
        <end position="239"/>
    </location>
</feature>
<evidence type="ECO:0000313" key="3">
    <source>
        <dbReference type="EMBL" id="TCG09516.1"/>
    </source>
</evidence>
<organism evidence="3 4">
    <name type="scientific">Paraburkholderia steynii</name>
    <dbReference type="NCBI Taxonomy" id="1245441"/>
    <lineage>
        <taxon>Bacteria</taxon>
        <taxon>Pseudomonadati</taxon>
        <taxon>Pseudomonadota</taxon>
        <taxon>Betaproteobacteria</taxon>
        <taxon>Burkholderiales</taxon>
        <taxon>Burkholderiaceae</taxon>
        <taxon>Paraburkholderia</taxon>
    </lineage>
</organism>
<dbReference type="Proteomes" id="UP000294200">
    <property type="component" value="Unassembled WGS sequence"/>
</dbReference>
<evidence type="ECO:0000256" key="2">
    <source>
        <dbReference type="SAM" id="MobiDB-lite"/>
    </source>
</evidence>
<evidence type="ECO:0008006" key="5">
    <source>
        <dbReference type="Google" id="ProtNLM"/>
    </source>
</evidence>
<evidence type="ECO:0000256" key="1">
    <source>
        <dbReference type="SAM" id="Coils"/>
    </source>
</evidence>
<dbReference type="Pfam" id="PF08843">
    <property type="entry name" value="AbiEii"/>
    <property type="match status" value="1"/>
</dbReference>
<feature type="compositionally biased region" description="Basic residues" evidence="2">
    <location>
        <begin position="228"/>
        <end position="239"/>
    </location>
</feature>
<dbReference type="InterPro" id="IPR014942">
    <property type="entry name" value="AbiEii"/>
</dbReference>
<keyword evidence="4" id="KW-1185">Reference proteome</keyword>
<evidence type="ECO:0000313" key="4">
    <source>
        <dbReference type="Proteomes" id="UP000294200"/>
    </source>
</evidence>
<accession>A0A4R0XG72</accession>
<sequence>MSPRNIALPDIDTKTWESLFDHAVALIDTCEKVGERPPKWRFGGGTMLMLDFNHRYSKDIDIFITDPQYLTFFSPRLNDTAEEFATEYVEAAHYLKIIGKGGDIDFVISPTLTSEPTAVRKIRGRTVMTETPVEIVAKKAFYRAAGFTSRDLFDMALVLEQCPDECEREAKVLRERAQIIIDRLQEHRERLEAEFEKIITLEYRPTFQHCYDTVAAFLSESKPETRSKSPRSKRRPSSR</sequence>
<keyword evidence="1" id="KW-0175">Coiled coil</keyword>
<comment type="caution">
    <text evidence="3">The sequence shown here is derived from an EMBL/GenBank/DDBJ whole genome shotgun (WGS) entry which is preliminary data.</text>
</comment>
<reference evidence="3 4" key="1">
    <citation type="submission" date="2017-02" db="EMBL/GenBank/DDBJ databases">
        <title>Paraburkholderia sophoroidis sp. nov. and Paraburkholderia steynii sp. nov. rhizobial symbionts of the fynbos legume Hypocalyptus sophoroides.</title>
        <authorList>
            <person name="Steenkamp E.T."/>
            <person name="Beukes C.W."/>
            <person name="Van Zyl E."/>
            <person name="Avontuur J."/>
            <person name="Chan W.Y."/>
            <person name="Hassen A."/>
            <person name="Palmer M."/>
            <person name="Mthombeni L."/>
            <person name="Phalane F."/>
            <person name="Sereme K."/>
            <person name="Venter S.N."/>
        </authorList>
    </citation>
    <scope>NUCLEOTIDE SEQUENCE [LARGE SCALE GENOMIC DNA]</scope>
    <source>
        <strain evidence="3 4">HC1.1ba</strain>
    </source>
</reference>